<evidence type="ECO:0000256" key="4">
    <source>
        <dbReference type="SAM" id="MobiDB-lite"/>
    </source>
</evidence>
<organism evidence="6 7">
    <name type="scientific">Sphaerobolus stellatus (strain SS14)</name>
    <dbReference type="NCBI Taxonomy" id="990650"/>
    <lineage>
        <taxon>Eukaryota</taxon>
        <taxon>Fungi</taxon>
        <taxon>Dikarya</taxon>
        <taxon>Basidiomycota</taxon>
        <taxon>Agaricomycotina</taxon>
        <taxon>Agaricomycetes</taxon>
        <taxon>Phallomycetidae</taxon>
        <taxon>Geastrales</taxon>
        <taxon>Sphaerobolaceae</taxon>
        <taxon>Sphaerobolus</taxon>
    </lineage>
</organism>
<dbReference type="InterPro" id="IPR017996">
    <property type="entry name" value="MRJP/yellow-related"/>
</dbReference>
<keyword evidence="7" id="KW-1185">Reference proteome</keyword>
<dbReference type="GO" id="GO:0005576">
    <property type="term" value="C:extracellular region"/>
    <property type="evidence" value="ECO:0007669"/>
    <property type="project" value="UniProtKB-SubCell"/>
</dbReference>
<dbReference type="Proteomes" id="UP000054279">
    <property type="component" value="Unassembled WGS sequence"/>
</dbReference>
<evidence type="ECO:0000256" key="3">
    <source>
        <dbReference type="ARBA" id="ARBA00022525"/>
    </source>
</evidence>
<evidence type="ECO:0000313" key="7">
    <source>
        <dbReference type="Proteomes" id="UP000054279"/>
    </source>
</evidence>
<dbReference type="HOGENOM" id="CLU_1078375_0_0_1"/>
<gene>
    <name evidence="6" type="ORF">M422DRAFT_253124</name>
</gene>
<evidence type="ECO:0000256" key="1">
    <source>
        <dbReference type="ARBA" id="ARBA00004613"/>
    </source>
</evidence>
<dbReference type="OrthoDB" id="7776143at2759"/>
<proteinExistence type="inferred from homology"/>
<dbReference type="Gene3D" id="2.120.10.30">
    <property type="entry name" value="TolB, C-terminal domain"/>
    <property type="match status" value="2"/>
</dbReference>
<evidence type="ECO:0000256" key="2">
    <source>
        <dbReference type="ARBA" id="ARBA00009127"/>
    </source>
</evidence>
<protein>
    <submittedName>
        <fullName evidence="6">Uncharacterized protein</fullName>
    </submittedName>
</protein>
<evidence type="ECO:0000313" key="6">
    <source>
        <dbReference type="EMBL" id="KIJ43547.1"/>
    </source>
</evidence>
<accession>A0A0C9VNG9</accession>
<keyword evidence="5" id="KW-0812">Transmembrane</keyword>
<comment type="similarity">
    <text evidence="2">Belongs to the major royal jelly protein family.</text>
</comment>
<keyword evidence="3" id="KW-0964">Secreted</keyword>
<dbReference type="PANTHER" id="PTHR10009:SF18">
    <property type="entry name" value="PROTEIN YELLOW-LIKE PROTEIN"/>
    <property type="match status" value="1"/>
</dbReference>
<feature type="transmembrane region" description="Helical" evidence="5">
    <location>
        <begin position="6"/>
        <end position="25"/>
    </location>
</feature>
<comment type="subcellular location">
    <subcellularLocation>
        <location evidence="1">Secreted</location>
    </subcellularLocation>
</comment>
<evidence type="ECO:0000256" key="5">
    <source>
        <dbReference type="SAM" id="Phobius"/>
    </source>
</evidence>
<keyword evidence="5" id="KW-1133">Transmembrane helix</keyword>
<sequence length="258" mass="28388">MNRGFIAAAWEILVVIVFLTMRLFASPDLMLGKPHTASMYRLLNHRDTLRIRGPQSKSDKTTPKSYQPPIGIALSNSSRAFVAFNRGDLRENPITLGELVGDAEEVPFPNHQMNTPPQGLLSSTSGRMLSSSDSRHLINAQAVVIDSRDRLPKLMGFDISNNSSELFKTILFFGKCSSCAWILNDIHIDLRKKLTPSGEGIAYISDNGIALSTSGKHLYFTPLASYDLYRVETAAPRANPINDPSASLHAAKNVQYLG</sequence>
<reference evidence="6 7" key="1">
    <citation type="submission" date="2014-06" db="EMBL/GenBank/DDBJ databases">
        <title>Evolutionary Origins and Diversification of the Mycorrhizal Mutualists.</title>
        <authorList>
            <consortium name="DOE Joint Genome Institute"/>
            <consortium name="Mycorrhizal Genomics Consortium"/>
            <person name="Kohler A."/>
            <person name="Kuo A."/>
            <person name="Nagy L.G."/>
            <person name="Floudas D."/>
            <person name="Copeland A."/>
            <person name="Barry K.W."/>
            <person name="Cichocki N."/>
            <person name="Veneault-Fourrey C."/>
            <person name="LaButti K."/>
            <person name="Lindquist E.A."/>
            <person name="Lipzen A."/>
            <person name="Lundell T."/>
            <person name="Morin E."/>
            <person name="Murat C."/>
            <person name="Riley R."/>
            <person name="Ohm R."/>
            <person name="Sun H."/>
            <person name="Tunlid A."/>
            <person name="Henrissat B."/>
            <person name="Grigoriev I.V."/>
            <person name="Hibbett D.S."/>
            <person name="Martin F."/>
        </authorList>
    </citation>
    <scope>NUCLEOTIDE SEQUENCE [LARGE SCALE GENOMIC DNA]</scope>
    <source>
        <strain evidence="6 7">SS14</strain>
    </source>
</reference>
<name>A0A0C9VNG9_SPHS4</name>
<keyword evidence="5" id="KW-0472">Membrane</keyword>
<dbReference type="InterPro" id="IPR011042">
    <property type="entry name" value="6-blade_b-propeller_TolB-like"/>
</dbReference>
<dbReference type="AlphaFoldDB" id="A0A0C9VNG9"/>
<feature type="region of interest" description="Disordered" evidence="4">
    <location>
        <begin position="50"/>
        <end position="69"/>
    </location>
</feature>
<dbReference type="PANTHER" id="PTHR10009">
    <property type="entry name" value="PROTEIN YELLOW-RELATED"/>
    <property type="match status" value="1"/>
</dbReference>
<dbReference type="EMBL" id="KN837122">
    <property type="protein sequence ID" value="KIJ43547.1"/>
    <property type="molecule type" value="Genomic_DNA"/>
</dbReference>